<reference evidence="2" key="1">
    <citation type="journal article" date="2020" name="New Phytol.">
        <title>Comparative genomics reveals dynamic genome evolution in host specialist ectomycorrhizal fungi.</title>
        <authorList>
            <person name="Lofgren L.A."/>
            <person name="Nguyen N.H."/>
            <person name="Vilgalys R."/>
            <person name="Ruytinx J."/>
            <person name="Liao H.L."/>
            <person name="Branco S."/>
            <person name="Kuo A."/>
            <person name="LaButti K."/>
            <person name="Lipzen A."/>
            <person name="Andreopoulos W."/>
            <person name="Pangilinan J."/>
            <person name="Riley R."/>
            <person name="Hundley H."/>
            <person name="Na H."/>
            <person name="Barry K."/>
            <person name="Grigoriev I.V."/>
            <person name="Stajich J.E."/>
            <person name="Kennedy P.G."/>
        </authorList>
    </citation>
    <scope>NUCLEOTIDE SEQUENCE</scope>
    <source>
        <strain evidence="2">FC203</strain>
    </source>
</reference>
<evidence type="ECO:0000313" key="2">
    <source>
        <dbReference type="EMBL" id="KAG1898801.1"/>
    </source>
</evidence>
<keyword evidence="1" id="KW-0732">Signal</keyword>
<dbReference type="AlphaFoldDB" id="A0AAD4E3W0"/>
<dbReference type="Proteomes" id="UP001195769">
    <property type="component" value="Unassembled WGS sequence"/>
</dbReference>
<organism evidence="2 3">
    <name type="scientific">Suillus fuscotomentosus</name>
    <dbReference type="NCBI Taxonomy" id="1912939"/>
    <lineage>
        <taxon>Eukaryota</taxon>
        <taxon>Fungi</taxon>
        <taxon>Dikarya</taxon>
        <taxon>Basidiomycota</taxon>
        <taxon>Agaricomycotina</taxon>
        <taxon>Agaricomycetes</taxon>
        <taxon>Agaricomycetidae</taxon>
        <taxon>Boletales</taxon>
        <taxon>Suillineae</taxon>
        <taxon>Suillaceae</taxon>
        <taxon>Suillus</taxon>
    </lineage>
</organism>
<comment type="caution">
    <text evidence="2">The sequence shown here is derived from an EMBL/GenBank/DDBJ whole genome shotgun (WGS) entry which is preliminary data.</text>
</comment>
<evidence type="ECO:0000313" key="3">
    <source>
        <dbReference type="Proteomes" id="UP001195769"/>
    </source>
</evidence>
<accession>A0AAD4E3W0</accession>
<name>A0AAD4E3W0_9AGAM</name>
<feature type="chain" id="PRO_5041976498" evidence="1">
    <location>
        <begin position="19"/>
        <end position="95"/>
    </location>
</feature>
<evidence type="ECO:0000256" key="1">
    <source>
        <dbReference type="SAM" id="SignalP"/>
    </source>
</evidence>
<dbReference type="EMBL" id="JABBWK010000037">
    <property type="protein sequence ID" value="KAG1898801.1"/>
    <property type="molecule type" value="Genomic_DNA"/>
</dbReference>
<proteinExistence type="predicted"/>
<feature type="signal peptide" evidence="1">
    <location>
        <begin position="1"/>
        <end position="18"/>
    </location>
</feature>
<dbReference type="RefSeq" id="XP_041224377.1">
    <property type="nucleotide sequence ID" value="XM_041367329.1"/>
</dbReference>
<keyword evidence="3" id="KW-1185">Reference proteome</keyword>
<gene>
    <name evidence="2" type="ORF">F5891DRAFT_1190591</name>
</gene>
<sequence length="95" mass="10396">MLCPHAILVVGALGLLRSAIEQWRAQLQEMSADQWRALEALRDHGDVTDDNAQVDDDESYGAWDVLNGTQPLDISHGGGELQELTHGIAGDFWNA</sequence>
<protein>
    <submittedName>
        <fullName evidence="2">Uncharacterized protein</fullName>
    </submittedName>
</protein>
<dbReference type="GeneID" id="64661627"/>